<gene>
    <name evidence="1" type="ORF">COY73_00345</name>
</gene>
<feature type="non-terminal residue" evidence="1">
    <location>
        <position position="84"/>
    </location>
</feature>
<organism evidence="1 2">
    <name type="scientific">Candidatus Nealsonbacteria bacterium CG_4_10_14_0_8_um_filter_37_14</name>
    <dbReference type="NCBI Taxonomy" id="1974684"/>
    <lineage>
        <taxon>Bacteria</taxon>
        <taxon>Candidatus Nealsoniibacteriota</taxon>
    </lineage>
</organism>
<dbReference type="EMBL" id="PFLW01000008">
    <property type="protein sequence ID" value="PIY89661.1"/>
    <property type="molecule type" value="Genomic_DNA"/>
</dbReference>
<proteinExistence type="predicted"/>
<sequence length="84" mass="8535">MKSLIVTICILGLVGMVVGVAVKGAETAGVAATVTAQNISVAVADGIVEYGTLPVNTTKSTLVNELTDLQTATNNGNVTEKFNI</sequence>
<accession>A0A2M7R747</accession>
<protein>
    <submittedName>
        <fullName evidence="1">Uncharacterized protein</fullName>
    </submittedName>
</protein>
<comment type="caution">
    <text evidence="1">The sequence shown here is derived from an EMBL/GenBank/DDBJ whole genome shotgun (WGS) entry which is preliminary data.</text>
</comment>
<dbReference type="Proteomes" id="UP000230767">
    <property type="component" value="Unassembled WGS sequence"/>
</dbReference>
<dbReference type="AlphaFoldDB" id="A0A2M7R747"/>
<evidence type="ECO:0000313" key="2">
    <source>
        <dbReference type="Proteomes" id="UP000230767"/>
    </source>
</evidence>
<name>A0A2M7R747_9BACT</name>
<evidence type="ECO:0000313" key="1">
    <source>
        <dbReference type="EMBL" id="PIY89661.1"/>
    </source>
</evidence>
<reference evidence="2" key="1">
    <citation type="submission" date="2017-09" db="EMBL/GenBank/DDBJ databases">
        <title>Depth-based differentiation of microbial function through sediment-hosted aquifers and enrichment of novel symbionts in the deep terrestrial subsurface.</title>
        <authorList>
            <person name="Probst A.J."/>
            <person name="Ladd B."/>
            <person name="Jarett J.K."/>
            <person name="Geller-Mcgrath D.E."/>
            <person name="Sieber C.M.K."/>
            <person name="Emerson J.B."/>
            <person name="Anantharaman K."/>
            <person name="Thomas B.C."/>
            <person name="Malmstrom R."/>
            <person name="Stieglmeier M."/>
            <person name="Klingl A."/>
            <person name="Woyke T."/>
            <person name="Ryan C.M."/>
            <person name="Banfield J.F."/>
        </authorList>
    </citation>
    <scope>NUCLEOTIDE SEQUENCE [LARGE SCALE GENOMIC DNA]</scope>
</reference>